<reference evidence="3 4" key="1">
    <citation type="journal article" date="2019" name="Nat. Ecol. Evol.">
        <title>Megaphylogeny resolves global patterns of mushroom evolution.</title>
        <authorList>
            <person name="Varga T."/>
            <person name="Krizsan K."/>
            <person name="Foldi C."/>
            <person name="Dima B."/>
            <person name="Sanchez-Garcia M."/>
            <person name="Sanchez-Ramirez S."/>
            <person name="Szollosi G.J."/>
            <person name="Szarkandi J.G."/>
            <person name="Papp V."/>
            <person name="Albert L."/>
            <person name="Andreopoulos W."/>
            <person name="Angelini C."/>
            <person name="Antonin V."/>
            <person name="Barry K.W."/>
            <person name="Bougher N.L."/>
            <person name="Buchanan P."/>
            <person name="Buyck B."/>
            <person name="Bense V."/>
            <person name="Catcheside P."/>
            <person name="Chovatia M."/>
            <person name="Cooper J."/>
            <person name="Damon W."/>
            <person name="Desjardin D."/>
            <person name="Finy P."/>
            <person name="Geml J."/>
            <person name="Haridas S."/>
            <person name="Hughes K."/>
            <person name="Justo A."/>
            <person name="Karasinski D."/>
            <person name="Kautmanova I."/>
            <person name="Kiss B."/>
            <person name="Kocsube S."/>
            <person name="Kotiranta H."/>
            <person name="LaButti K.M."/>
            <person name="Lechner B.E."/>
            <person name="Liimatainen K."/>
            <person name="Lipzen A."/>
            <person name="Lukacs Z."/>
            <person name="Mihaltcheva S."/>
            <person name="Morgado L.N."/>
            <person name="Niskanen T."/>
            <person name="Noordeloos M.E."/>
            <person name="Ohm R.A."/>
            <person name="Ortiz-Santana B."/>
            <person name="Ovrebo C."/>
            <person name="Racz N."/>
            <person name="Riley R."/>
            <person name="Savchenko A."/>
            <person name="Shiryaev A."/>
            <person name="Soop K."/>
            <person name="Spirin V."/>
            <person name="Szebenyi C."/>
            <person name="Tomsovsky M."/>
            <person name="Tulloss R.E."/>
            <person name="Uehling J."/>
            <person name="Grigoriev I.V."/>
            <person name="Vagvolgyi C."/>
            <person name="Papp T."/>
            <person name="Martin F.M."/>
            <person name="Miettinen O."/>
            <person name="Hibbett D.S."/>
            <person name="Nagy L.G."/>
        </authorList>
    </citation>
    <scope>NUCLEOTIDE SEQUENCE [LARGE SCALE GENOMIC DNA]</scope>
    <source>
        <strain evidence="3 4">CBS 121175</strain>
    </source>
</reference>
<evidence type="ECO:0000313" key="3">
    <source>
        <dbReference type="EMBL" id="TFK18333.1"/>
    </source>
</evidence>
<dbReference type="InterPro" id="IPR011009">
    <property type="entry name" value="Kinase-like_dom_sf"/>
</dbReference>
<dbReference type="Gene3D" id="1.10.510.10">
    <property type="entry name" value="Transferase(Phosphotransferase) domain 1"/>
    <property type="match status" value="1"/>
</dbReference>
<feature type="domain" description="Protein kinase" evidence="2">
    <location>
        <begin position="76"/>
        <end position="384"/>
    </location>
</feature>
<gene>
    <name evidence="3" type="ORF">FA15DRAFT_660767</name>
</gene>
<evidence type="ECO:0000259" key="2">
    <source>
        <dbReference type="PROSITE" id="PS50011"/>
    </source>
</evidence>
<dbReference type="PROSITE" id="PS50011">
    <property type="entry name" value="PROTEIN_KINASE_DOM"/>
    <property type="match status" value="1"/>
</dbReference>
<dbReference type="EMBL" id="ML210410">
    <property type="protein sequence ID" value="TFK18333.1"/>
    <property type="molecule type" value="Genomic_DNA"/>
</dbReference>
<protein>
    <recommendedName>
        <fullName evidence="2">Protein kinase domain-containing protein</fullName>
    </recommendedName>
</protein>
<dbReference type="OrthoDB" id="5987198at2759"/>
<dbReference type="STRING" id="230819.A0A5C3KF72"/>
<proteinExistence type="predicted"/>
<feature type="region of interest" description="Disordered" evidence="1">
    <location>
        <begin position="1"/>
        <end position="27"/>
    </location>
</feature>
<feature type="compositionally biased region" description="Basic and acidic residues" evidence="1">
    <location>
        <begin position="291"/>
        <end position="306"/>
    </location>
</feature>
<dbReference type="AlphaFoldDB" id="A0A5C3KF72"/>
<evidence type="ECO:0000256" key="1">
    <source>
        <dbReference type="SAM" id="MobiDB-lite"/>
    </source>
</evidence>
<feature type="region of interest" description="Disordered" evidence="1">
    <location>
        <begin position="324"/>
        <end position="348"/>
    </location>
</feature>
<feature type="compositionally biased region" description="Basic and acidic residues" evidence="1">
    <location>
        <begin position="324"/>
        <end position="333"/>
    </location>
</feature>
<dbReference type="InterPro" id="IPR000719">
    <property type="entry name" value="Prot_kinase_dom"/>
</dbReference>
<keyword evidence="4" id="KW-1185">Reference proteome</keyword>
<name>A0A5C3KF72_COPMA</name>
<dbReference type="GO" id="GO:0004672">
    <property type="term" value="F:protein kinase activity"/>
    <property type="evidence" value="ECO:0007669"/>
    <property type="project" value="InterPro"/>
</dbReference>
<feature type="compositionally biased region" description="Polar residues" evidence="1">
    <location>
        <begin position="260"/>
        <end position="273"/>
    </location>
</feature>
<dbReference type="GO" id="GO:0005524">
    <property type="term" value="F:ATP binding"/>
    <property type="evidence" value="ECO:0007669"/>
    <property type="project" value="InterPro"/>
</dbReference>
<evidence type="ECO:0000313" key="4">
    <source>
        <dbReference type="Proteomes" id="UP000307440"/>
    </source>
</evidence>
<sequence>MSLRTHKSMKSLLKSQSRSTLGLRKHRHTPSLDKSEVYWRDHYTWFLEQGYKLPARYNPDWTASAAFTAPTTSDTVSISSRLADWEESAIVNSASMTVPALQVPTGRKVLLKRVLHDASPDEVPILTYFSRIPLNTDTRNHCIPILGVLRPPSTRTPADPEKTLTSSDHLDELDVVAVLPTTTAFNDPEFDTIGEAVDFIRQILRGFRFLHHHRVAHRDIRIENLVLETNSVGSYSHKHKHKHSNSANAPPPNPPNSASIKSPTNVYSTNPNGAISHRKLRKPAASQGSPERSRLKLEKRPTRTERRPRYMITGFSSSVHFGLEHGNEDEKTKPPHAVLAPTSTDPTLPELADPTRLYDPFPIDVFCLGNLLRMEFIDVRLLFS</sequence>
<dbReference type="Proteomes" id="UP000307440">
    <property type="component" value="Unassembled WGS sequence"/>
</dbReference>
<accession>A0A5C3KF72</accession>
<feature type="region of interest" description="Disordered" evidence="1">
    <location>
        <begin position="234"/>
        <end position="306"/>
    </location>
</feature>
<organism evidence="3 4">
    <name type="scientific">Coprinopsis marcescibilis</name>
    <name type="common">Agaric fungus</name>
    <name type="synonym">Psathyrella marcescibilis</name>
    <dbReference type="NCBI Taxonomy" id="230819"/>
    <lineage>
        <taxon>Eukaryota</taxon>
        <taxon>Fungi</taxon>
        <taxon>Dikarya</taxon>
        <taxon>Basidiomycota</taxon>
        <taxon>Agaricomycotina</taxon>
        <taxon>Agaricomycetes</taxon>
        <taxon>Agaricomycetidae</taxon>
        <taxon>Agaricales</taxon>
        <taxon>Agaricineae</taxon>
        <taxon>Psathyrellaceae</taxon>
        <taxon>Coprinopsis</taxon>
    </lineage>
</organism>
<dbReference type="SUPFAM" id="SSF56112">
    <property type="entry name" value="Protein kinase-like (PK-like)"/>
    <property type="match status" value="1"/>
</dbReference>